<reference evidence="2 3" key="1">
    <citation type="submission" date="2019-09" db="EMBL/GenBank/DDBJ databases">
        <title>NBRP : Genome information of microbial organism related human and environment.</title>
        <authorList>
            <person name="Hattori M."/>
            <person name="Oshima K."/>
            <person name="Inaba H."/>
            <person name="Suda W."/>
            <person name="Sakamoto M."/>
            <person name="Iino T."/>
            <person name="Kitahara M."/>
            <person name="Oshida Y."/>
            <person name="Iida T."/>
            <person name="Kudo T."/>
            <person name="Itoh T."/>
            <person name="Ohkuma M."/>
        </authorList>
    </citation>
    <scope>NUCLEOTIDE SEQUENCE [LARGE SCALE GENOMIC DNA]</scope>
    <source>
        <strain evidence="2 3">Q-1</strain>
    </source>
</reference>
<dbReference type="Proteomes" id="UP000324996">
    <property type="component" value="Unassembled WGS sequence"/>
</dbReference>
<feature type="domain" description="J" evidence="1">
    <location>
        <begin position="3"/>
        <end position="68"/>
    </location>
</feature>
<protein>
    <submittedName>
        <fullName evidence="2">Molecular chaperone DnaJ</fullName>
    </submittedName>
</protein>
<dbReference type="AlphaFoldDB" id="A0A5A7N5S6"/>
<dbReference type="GO" id="GO:0042026">
    <property type="term" value="P:protein refolding"/>
    <property type="evidence" value="ECO:0007669"/>
    <property type="project" value="TreeGrafter"/>
</dbReference>
<dbReference type="Pfam" id="PF01556">
    <property type="entry name" value="DnaJ_C"/>
    <property type="match status" value="1"/>
</dbReference>
<dbReference type="EMBL" id="BKCN01000005">
    <property type="protein sequence ID" value="GER03672.1"/>
    <property type="molecule type" value="Genomic_DNA"/>
</dbReference>
<dbReference type="CDD" id="cd10747">
    <property type="entry name" value="DnaJ_C"/>
    <property type="match status" value="1"/>
</dbReference>
<dbReference type="GO" id="GO:0005737">
    <property type="term" value="C:cytoplasm"/>
    <property type="evidence" value="ECO:0007669"/>
    <property type="project" value="TreeGrafter"/>
</dbReference>
<dbReference type="PROSITE" id="PS50076">
    <property type="entry name" value="DNAJ_2"/>
    <property type="match status" value="1"/>
</dbReference>
<proteinExistence type="predicted"/>
<dbReference type="SMART" id="SM00271">
    <property type="entry name" value="DnaJ"/>
    <property type="match status" value="1"/>
</dbReference>
<evidence type="ECO:0000313" key="3">
    <source>
        <dbReference type="Proteomes" id="UP000324996"/>
    </source>
</evidence>
<accession>A0A5A7N5S6</accession>
<dbReference type="Gene3D" id="1.10.287.110">
    <property type="entry name" value="DnaJ domain"/>
    <property type="match status" value="1"/>
</dbReference>
<organism evidence="2 3">
    <name type="scientific">Iodidimonas nitroreducens</name>
    <dbReference type="NCBI Taxonomy" id="1236968"/>
    <lineage>
        <taxon>Bacteria</taxon>
        <taxon>Pseudomonadati</taxon>
        <taxon>Pseudomonadota</taxon>
        <taxon>Alphaproteobacteria</taxon>
        <taxon>Iodidimonadales</taxon>
        <taxon>Iodidimonadaceae</taxon>
        <taxon>Iodidimonas</taxon>
    </lineage>
</organism>
<dbReference type="FunFam" id="2.60.260.20:FF:000013">
    <property type="entry name" value="DnaJ subfamily B member 11"/>
    <property type="match status" value="1"/>
</dbReference>
<dbReference type="PANTHER" id="PTHR43096">
    <property type="entry name" value="DNAJ HOMOLOG 1, MITOCHONDRIAL-RELATED"/>
    <property type="match status" value="1"/>
</dbReference>
<comment type="caution">
    <text evidence="2">The sequence shown here is derived from an EMBL/GenBank/DDBJ whole genome shotgun (WGS) entry which is preliminary data.</text>
</comment>
<evidence type="ECO:0000259" key="1">
    <source>
        <dbReference type="PROSITE" id="PS50076"/>
    </source>
</evidence>
<dbReference type="PANTHER" id="PTHR43096:SF10">
    <property type="entry name" value="CHAPERONE PROTEIN DNAJ A6, CHLOROPLASTIC"/>
    <property type="match status" value="1"/>
</dbReference>
<name>A0A5A7N5S6_9PROT</name>
<dbReference type="InterPro" id="IPR002939">
    <property type="entry name" value="DnaJ_C"/>
</dbReference>
<dbReference type="Gene3D" id="2.60.260.20">
    <property type="entry name" value="Urease metallochaperone UreE, N-terminal domain"/>
    <property type="match status" value="2"/>
</dbReference>
<dbReference type="GO" id="GO:0051082">
    <property type="term" value="F:unfolded protein binding"/>
    <property type="evidence" value="ECO:0007669"/>
    <property type="project" value="InterPro"/>
</dbReference>
<dbReference type="InterPro" id="IPR036869">
    <property type="entry name" value="J_dom_sf"/>
</dbReference>
<dbReference type="Pfam" id="PF00226">
    <property type="entry name" value="DnaJ"/>
    <property type="match status" value="1"/>
</dbReference>
<dbReference type="SUPFAM" id="SSF49493">
    <property type="entry name" value="HSP40/DnaJ peptide-binding domain"/>
    <property type="match status" value="2"/>
</dbReference>
<gene>
    <name evidence="2" type="ORF">JCM17846_13540</name>
</gene>
<dbReference type="RefSeq" id="WP_042085949.1">
    <property type="nucleotide sequence ID" value="NZ_BKCN01000005.1"/>
</dbReference>
<dbReference type="CDD" id="cd06257">
    <property type="entry name" value="DnaJ"/>
    <property type="match status" value="1"/>
</dbReference>
<dbReference type="InterPro" id="IPR008971">
    <property type="entry name" value="HSP40/DnaJ_pept-bd"/>
</dbReference>
<dbReference type="SUPFAM" id="SSF46565">
    <property type="entry name" value="Chaperone J-domain"/>
    <property type="match status" value="1"/>
</dbReference>
<dbReference type="PRINTS" id="PR00625">
    <property type="entry name" value="JDOMAIN"/>
</dbReference>
<evidence type="ECO:0000313" key="2">
    <source>
        <dbReference type="EMBL" id="GER03672.1"/>
    </source>
</evidence>
<dbReference type="InterPro" id="IPR001623">
    <property type="entry name" value="DnaJ_domain"/>
</dbReference>
<sequence>MKDPYAILGVPKTADDATIKSAYRTLAKELHPDRNKGNDKIVERFKEVSAAYNIIGDKDKRARYDRGEIDASGAERAPFGGAAGGYRSGAGGGFRPGADMGGAPFTDSDDIFADLFGFGRGRRSQPRPQRGRDVVYRLKVDFIDAIHGITKRLSLSNGKTLDVKIPQGVADGQQIRLAGQGQAGEAGGPPGDALVKVEIAPHPFFRRDGLDIALDLPIRIDEAVLGARLSVPTPHGEVTLMIPKNASSGKRLRLKGKGIGAGGKTGDQYVTLKIILPDHPDQDLEKAIKGWAKSHAYDVRAALKS</sequence>
<keyword evidence="3" id="KW-1185">Reference proteome</keyword>